<sequence length="334" mass="37800">MVGRHKEVKIHFLPGHVQVLEDDITIPTQRALITGATGLLGRAVCKEFRDHNWHVLGCGYSRARPRFEQLNLLDAEAIRETVQDFKPHVIVHCAAERRIDVAEKQPDVASDLNVAASGNLAKEADQVGAFLIYISSDYVFDGTSPPYLEEDMPNPLNIYARTKLEGEKAVLQNSEGAAVLRVPALYGEVERLTENPLTLLFNCVQHTHEYAFLDHVQVKFPTHAKDVATVCLQISQRKLEDPSVKGIFHWSNNEQMTKYEIACTMADVFNLPHNHLRPITDAPVGPILRPLNPRLDCSKLEHLGIGQRTPFRIGIKESLWPFLLDKRWRQTVFH</sequence>
<dbReference type="GO" id="GO:0048270">
    <property type="term" value="F:methionine adenosyltransferase regulator activity"/>
    <property type="evidence" value="ECO:0007669"/>
    <property type="project" value="TreeGrafter"/>
</dbReference>
<dbReference type="GO" id="GO:0006730">
    <property type="term" value="P:one-carbon metabolic process"/>
    <property type="evidence" value="ECO:0007669"/>
    <property type="project" value="UniProtKB-KW"/>
</dbReference>
<dbReference type="Gene3D" id="3.40.50.720">
    <property type="entry name" value="NAD(P)-binding Rossmann-like Domain"/>
    <property type="match status" value="1"/>
</dbReference>
<dbReference type="PANTHER" id="PTHR10491:SF4">
    <property type="entry name" value="METHIONINE ADENOSYLTRANSFERASE 2 SUBUNIT BETA"/>
    <property type="match status" value="1"/>
</dbReference>
<evidence type="ECO:0000256" key="5">
    <source>
        <dbReference type="ARBA" id="ARBA00022857"/>
    </source>
</evidence>
<evidence type="ECO:0000256" key="4">
    <source>
        <dbReference type="ARBA" id="ARBA00022563"/>
    </source>
</evidence>
<dbReference type="GO" id="GO:0048269">
    <property type="term" value="C:methionine adenosyltransferase complex"/>
    <property type="evidence" value="ECO:0007669"/>
    <property type="project" value="TreeGrafter"/>
</dbReference>
<protein>
    <recommendedName>
        <fullName evidence="3 9">Methionine adenosyltransferase 2 subunit beta</fullName>
    </recommendedName>
    <alternativeName>
        <fullName evidence="6 9">Methionine adenosyltransferase II beta</fullName>
    </alternativeName>
</protein>
<dbReference type="FunFam" id="3.40.50.720:FF:000133">
    <property type="entry name" value="Methionine adenosyltransferase 2 subunit beta"/>
    <property type="match status" value="1"/>
</dbReference>
<name>A0AAV7PHV3_PLEWA</name>
<dbReference type="AlphaFoldDB" id="A0AAV7PHV3"/>
<evidence type="ECO:0000313" key="12">
    <source>
        <dbReference type="Proteomes" id="UP001066276"/>
    </source>
</evidence>
<proteinExistence type="inferred from homology"/>
<comment type="subunit">
    <text evidence="8 9">Heterotrimer; composed of a catalytic MAT2A homodimer that binds one regulatory MAT2B chain. Heterohexamer; composed of a central, catalytic MAT2A homotetramer flanked on either side by a regulatory MAT2B chain. NADP binding increases the affinity for MAT2A.</text>
</comment>
<dbReference type="Proteomes" id="UP001066276">
    <property type="component" value="Chromosome 7"/>
</dbReference>
<comment type="function">
    <text evidence="7">Regulatory subunit of S-adenosylmethionine synthetase 2, an enzyme that catalyzes the formation of S-adenosylmethionine from methionine and ATP. Regulates MAT2A catalytic activity by changing its kinetic properties, increasing its affinity for L-methionine. Can bind NADP (in vitro).</text>
</comment>
<evidence type="ECO:0000259" key="10">
    <source>
        <dbReference type="Pfam" id="PF04321"/>
    </source>
</evidence>
<gene>
    <name evidence="11" type="ORF">NDU88_006274</name>
</gene>
<comment type="similarity">
    <text evidence="2 9">Belongs to the dTDP-4-dehydrorhamnose reductase family. MAT2B subfamily.</text>
</comment>
<reference evidence="11" key="1">
    <citation type="journal article" date="2022" name="bioRxiv">
        <title>Sequencing and chromosome-scale assembly of the giantPleurodeles waltlgenome.</title>
        <authorList>
            <person name="Brown T."/>
            <person name="Elewa A."/>
            <person name="Iarovenko S."/>
            <person name="Subramanian E."/>
            <person name="Araus A.J."/>
            <person name="Petzold A."/>
            <person name="Susuki M."/>
            <person name="Suzuki K.-i.T."/>
            <person name="Hayashi T."/>
            <person name="Toyoda A."/>
            <person name="Oliveira C."/>
            <person name="Osipova E."/>
            <person name="Leigh N.D."/>
            <person name="Simon A."/>
            <person name="Yun M.H."/>
        </authorList>
    </citation>
    <scope>NUCLEOTIDE SEQUENCE</scope>
    <source>
        <strain evidence="11">20211129_DDA</strain>
        <tissue evidence="11">Liver</tissue>
    </source>
</reference>
<evidence type="ECO:0000256" key="3">
    <source>
        <dbReference type="ARBA" id="ARBA00021596"/>
    </source>
</evidence>
<dbReference type="EMBL" id="JANPWB010000011">
    <property type="protein sequence ID" value="KAJ1127881.1"/>
    <property type="molecule type" value="Genomic_DNA"/>
</dbReference>
<evidence type="ECO:0000256" key="8">
    <source>
        <dbReference type="ARBA" id="ARBA00046786"/>
    </source>
</evidence>
<dbReference type="GO" id="GO:0006556">
    <property type="term" value="P:S-adenosylmethionine biosynthetic process"/>
    <property type="evidence" value="ECO:0007669"/>
    <property type="project" value="TreeGrafter"/>
</dbReference>
<dbReference type="InterPro" id="IPR005913">
    <property type="entry name" value="dTDP_dehydrorham_reduct"/>
</dbReference>
<evidence type="ECO:0000256" key="1">
    <source>
        <dbReference type="ARBA" id="ARBA00005224"/>
    </source>
</evidence>
<keyword evidence="12" id="KW-1185">Reference proteome</keyword>
<dbReference type="InterPro" id="IPR029903">
    <property type="entry name" value="RmlD-like-bd"/>
</dbReference>
<dbReference type="InterPro" id="IPR036291">
    <property type="entry name" value="NAD(P)-bd_dom_sf"/>
</dbReference>
<dbReference type="PANTHER" id="PTHR10491">
    <property type="entry name" value="DTDP-4-DEHYDRORHAMNOSE REDUCTASE"/>
    <property type="match status" value="1"/>
</dbReference>
<dbReference type="CDD" id="cd05254">
    <property type="entry name" value="dTDP_HR_like_SDR_e"/>
    <property type="match status" value="1"/>
</dbReference>
<dbReference type="SUPFAM" id="SSF51735">
    <property type="entry name" value="NAD(P)-binding Rossmann-fold domains"/>
    <property type="match status" value="1"/>
</dbReference>
<comment type="pathway">
    <text evidence="1 9">Amino-acid biosynthesis; S-adenosyl-L-methionine biosynthesis; S-adenosyl-L-methionine from L-methionine: step 1/1.</text>
</comment>
<feature type="domain" description="RmlD-like substrate binding" evidence="10">
    <location>
        <begin position="30"/>
        <end position="322"/>
    </location>
</feature>
<keyword evidence="4 9" id="KW-0554">One-carbon metabolism</keyword>
<keyword evidence="5" id="KW-0521">NADP</keyword>
<evidence type="ECO:0000256" key="7">
    <source>
        <dbReference type="ARBA" id="ARBA00045998"/>
    </source>
</evidence>
<evidence type="ECO:0000313" key="11">
    <source>
        <dbReference type="EMBL" id="KAJ1127881.1"/>
    </source>
</evidence>
<evidence type="ECO:0000256" key="9">
    <source>
        <dbReference type="RuleBase" id="RU364081"/>
    </source>
</evidence>
<accession>A0AAV7PHV3</accession>
<dbReference type="Pfam" id="PF04321">
    <property type="entry name" value="RmlD_sub_bind"/>
    <property type="match status" value="1"/>
</dbReference>
<comment type="caution">
    <text evidence="11">The sequence shown here is derived from an EMBL/GenBank/DDBJ whole genome shotgun (WGS) entry which is preliminary data.</text>
</comment>
<organism evidence="11 12">
    <name type="scientific">Pleurodeles waltl</name>
    <name type="common">Iberian ribbed newt</name>
    <dbReference type="NCBI Taxonomy" id="8319"/>
    <lineage>
        <taxon>Eukaryota</taxon>
        <taxon>Metazoa</taxon>
        <taxon>Chordata</taxon>
        <taxon>Craniata</taxon>
        <taxon>Vertebrata</taxon>
        <taxon>Euteleostomi</taxon>
        <taxon>Amphibia</taxon>
        <taxon>Batrachia</taxon>
        <taxon>Caudata</taxon>
        <taxon>Salamandroidea</taxon>
        <taxon>Salamandridae</taxon>
        <taxon>Pleurodelinae</taxon>
        <taxon>Pleurodeles</taxon>
    </lineage>
</organism>
<evidence type="ECO:0000256" key="2">
    <source>
        <dbReference type="ARBA" id="ARBA00008656"/>
    </source>
</evidence>
<evidence type="ECO:0000256" key="6">
    <source>
        <dbReference type="ARBA" id="ARBA00029977"/>
    </source>
</evidence>